<gene>
    <name evidence="2" type="ORF">OH76DRAFT_152735</name>
</gene>
<evidence type="ECO:0000313" key="3">
    <source>
        <dbReference type="Proteomes" id="UP000256964"/>
    </source>
</evidence>
<keyword evidence="3" id="KW-1185">Reference proteome</keyword>
<accession>A0A371CNR5</accession>
<protein>
    <submittedName>
        <fullName evidence="2">Uncharacterized protein</fullName>
    </submittedName>
</protein>
<feature type="region of interest" description="Disordered" evidence="1">
    <location>
        <begin position="1"/>
        <end position="79"/>
    </location>
</feature>
<dbReference type="Proteomes" id="UP000256964">
    <property type="component" value="Unassembled WGS sequence"/>
</dbReference>
<feature type="compositionally biased region" description="Low complexity" evidence="1">
    <location>
        <begin position="13"/>
        <end position="22"/>
    </location>
</feature>
<reference evidence="2 3" key="1">
    <citation type="journal article" date="2018" name="Biotechnol. Biofuels">
        <title>Integrative visual omics of the white-rot fungus Polyporus brumalis exposes the biotechnological potential of its oxidative enzymes for delignifying raw plant biomass.</title>
        <authorList>
            <person name="Miyauchi S."/>
            <person name="Rancon A."/>
            <person name="Drula E."/>
            <person name="Hage H."/>
            <person name="Chaduli D."/>
            <person name="Favel A."/>
            <person name="Grisel S."/>
            <person name="Henrissat B."/>
            <person name="Herpoel-Gimbert I."/>
            <person name="Ruiz-Duenas F.J."/>
            <person name="Chevret D."/>
            <person name="Hainaut M."/>
            <person name="Lin J."/>
            <person name="Wang M."/>
            <person name="Pangilinan J."/>
            <person name="Lipzen A."/>
            <person name="Lesage-Meessen L."/>
            <person name="Navarro D."/>
            <person name="Riley R."/>
            <person name="Grigoriev I.V."/>
            <person name="Zhou S."/>
            <person name="Raouche S."/>
            <person name="Rosso M.N."/>
        </authorList>
    </citation>
    <scope>NUCLEOTIDE SEQUENCE [LARGE SCALE GENOMIC DNA]</scope>
    <source>
        <strain evidence="2 3">BRFM 1820</strain>
    </source>
</reference>
<dbReference type="AlphaFoldDB" id="A0A371CNR5"/>
<feature type="compositionally biased region" description="Basic residues" evidence="1">
    <location>
        <begin position="1"/>
        <end position="12"/>
    </location>
</feature>
<proteinExistence type="predicted"/>
<feature type="compositionally biased region" description="Basic residues" evidence="1">
    <location>
        <begin position="33"/>
        <end position="44"/>
    </location>
</feature>
<dbReference type="EMBL" id="KZ857497">
    <property type="protein sequence ID" value="RDX41940.1"/>
    <property type="molecule type" value="Genomic_DNA"/>
</dbReference>
<sequence>MHLRCNRAHWHAHSGANSNANADGTYVPQTLPRRVRIRRRRRRREASDLQRLQEGQRRTVVYPGPAPSPPPYGHSRAHRHPHRSEIATPLRVHTLTVMIQHHLNDADVYEPCCMIPSGCPAAAPSRQLGASADSEPAAYGALPGPLGFSPNRIRIRKFASRKFAGRKALTSANRLSAQVLPSRSLRTSDTRVHPETVCCFVPTPAMPTFPRHPTRTQTDWPPRSSRSARPSFVRRRLWSMCHVVLPHRCAVLGL</sequence>
<evidence type="ECO:0000313" key="2">
    <source>
        <dbReference type="EMBL" id="RDX41940.1"/>
    </source>
</evidence>
<evidence type="ECO:0000256" key="1">
    <source>
        <dbReference type="SAM" id="MobiDB-lite"/>
    </source>
</evidence>
<name>A0A371CNR5_9APHY</name>
<organism evidence="2 3">
    <name type="scientific">Lentinus brumalis</name>
    <dbReference type="NCBI Taxonomy" id="2498619"/>
    <lineage>
        <taxon>Eukaryota</taxon>
        <taxon>Fungi</taxon>
        <taxon>Dikarya</taxon>
        <taxon>Basidiomycota</taxon>
        <taxon>Agaricomycotina</taxon>
        <taxon>Agaricomycetes</taxon>
        <taxon>Polyporales</taxon>
        <taxon>Polyporaceae</taxon>
        <taxon>Lentinus</taxon>
    </lineage>
</organism>